<comment type="caution">
    <text evidence="2">The sequence shown here is derived from an EMBL/GenBank/DDBJ whole genome shotgun (WGS) entry which is preliminary data.</text>
</comment>
<keyword evidence="3" id="KW-1185">Reference proteome</keyword>
<accession>A0A9Q3GRR7</accession>
<evidence type="ECO:0000313" key="3">
    <source>
        <dbReference type="Proteomes" id="UP000765509"/>
    </source>
</evidence>
<organism evidence="2 3">
    <name type="scientific">Austropuccinia psidii MF-1</name>
    <dbReference type="NCBI Taxonomy" id="1389203"/>
    <lineage>
        <taxon>Eukaryota</taxon>
        <taxon>Fungi</taxon>
        <taxon>Dikarya</taxon>
        <taxon>Basidiomycota</taxon>
        <taxon>Pucciniomycotina</taxon>
        <taxon>Pucciniomycetes</taxon>
        <taxon>Pucciniales</taxon>
        <taxon>Sphaerophragmiaceae</taxon>
        <taxon>Austropuccinia</taxon>
    </lineage>
</organism>
<sequence>MKEFGHVLLYIADFRSLASIIWEWGERALISHFRKGLASRSLDQLASHPLIIDSLQYLMYATLELDTRYYERKQEKNHHQEKKNEASKSSSSHHQVSSSSSHKRKNFRVQKRNKPHSSLLNKDHKLIGSEIGKKNQGGIVCLLC</sequence>
<dbReference type="EMBL" id="AVOT02004596">
    <property type="protein sequence ID" value="MBW0476802.1"/>
    <property type="molecule type" value="Genomic_DNA"/>
</dbReference>
<proteinExistence type="predicted"/>
<feature type="compositionally biased region" description="Basic and acidic residues" evidence="1">
    <location>
        <begin position="71"/>
        <end position="86"/>
    </location>
</feature>
<reference evidence="2" key="1">
    <citation type="submission" date="2021-03" db="EMBL/GenBank/DDBJ databases">
        <title>Draft genome sequence of rust myrtle Austropuccinia psidii MF-1, a brazilian biotype.</title>
        <authorList>
            <person name="Quecine M.C."/>
            <person name="Pachon D.M.R."/>
            <person name="Bonatelli M.L."/>
            <person name="Correr F.H."/>
            <person name="Franceschini L.M."/>
            <person name="Leite T.F."/>
            <person name="Margarido G.R.A."/>
            <person name="Almeida C.A."/>
            <person name="Ferrarezi J.A."/>
            <person name="Labate C.A."/>
        </authorList>
    </citation>
    <scope>NUCLEOTIDE SEQUENCE</scope>
    <source>
        <strain evidence="2">MF-1</strain>
    </source>
</reference>
<evidence type="ECO:0000256" key="1">
    <source>
        <dbReference type="SAM" id="MobiDB-lite"/>
    </source>
</evidence>
<feature type="compositionally biased region" description="Low complexity" evidence="1">
    <location>
        <begin position="87"/>
        <end position="100"/>
    </location>
</feature>
<dbReference type="OrthoDB" id="5552562at2759"/>
<feature type="region of interest" description="Disordered" evidence="1">
    <location>
        <begin position="71"/>
        <end position="122"/>
    </location>
</feature>
<protein>
    <submittedName>
        <fullName evidence="2">Uncharacterized protein</fullName>
    </submittedName>
</protein>
<feature type="compositionally biased region" description="Basic residues" evidence="1">
    <location>
        <begin position="101"/>
        <end position="115"/>
    </location>
</feature>
<name>A0A9Q3GRR7_9BASI</name>
<gene>
    <name evidence="2" type="ORF">O181_016517</name>
</gene>
<evidence type="ECO:0000313" key="2">
    <source>
        <dbReference type="EMBL" id="MBW0476802.1"/>
    </source>
</evidence>
<dbReference type="Proteomes" id="UP000765509">
    <property type="component" value="Unassembled WGS sequence"/>
</dbReference>
<dbReference type="AlphaFoldDB" id="A0A9Q3GRR7"/>